<dbReference type="RefSeq" id="WP_011367019.1">
    <property type="nucleotide sequence ID" value="NC_007519.1"/>
</dbReference>
<dbReference type="PANTHER" id="PTHR21600">
    <property type="entry name" value="MITOCHONDRIAL RNA PSEUDOURIDINE SYNTHASE"/>
    <property type="match status" value="1"/>
</dbReference>
<dbReference type="InterPro" id="IPR020103">
    <property type="entry name" value="PsdUridine_synth_cat_dom_sf"/>
</dbReference>
<dbReference type="CDD" id="cd02869">
    <property type="entry name" value="PseudoU_synth_RluA_like"/>
    <property type="match status" value="1"/>
</dbReference>
<dbReference type="InterPro" id="IPR006145">
    <property type="entry name" value="PsdUridine_synth_RsuA/RluA"/>
</dbReference>
<dbReference type="Proteomes" id="UP000002710">
    <property type="component" value="Chromosome"/>
</dbReference>
<protein>
    <submittedName>
        <fullName evidence="4">Pseudouridine synthase</fullName>
    </submittedName>
</protein>
<evidence type="ECO:0000259" key="3">
    <source>
        <dbReference type="Pfam" id="PF00849"/>
    </source>
</evidence>
<dbReference type="InterPro" id="IPR050188">
    <property type="entry name" value="RluA_PseudoU_synthase"/>
</dbReference>
<keyword evidence="2" id="KW-0413">Isomerase</keyword>
<name>Q313X0_OLEA2</name>
<keyword evidence="5" id="KW-1185">Reference proteome</keyword>
<proteinExistence type="inferred from homology"/>
<accession>Q313X0</accession>
<dbReference type="HOGENOM" id="CLU_016902_1_3_7"/>
<dbReference type="AlphaFoldDB" id="Q313X0"/>
<dbReference type="Gene3D" id="3.10.290.10">
    <property type="entry name" value="RNA-binding S4 domain"/>
    <property type="match status" value="1"/>
</dbReference>
<evidence type="ECO:0000313" key="5">
    <source>
        <dbReference type="Proteomes" id="UP000002710"/>
    </source>
</evidence>
<dbReference type="KEGG" id="dde:Dde_0975"/>
<dbReference type="GO" id="GO:0009982">
    <property type="term" value="F:pseudouridine synthase activity"/>
    <property type="evidence" value="ECO:0007669"/>
    <property type="project" value="InterPro"/>
</dbReference>
<reference evidence="4 5" key="1">
    <citation type="journal article" date="2011" name="J. Bacteriol.">
        <title>Complete genome sequence and updated annotation of Desulfovibrio alaskensis G20.</title>
        <authorList>
            <person name="Hauser L.J."/>
            <person name="Land M.L."/>
            <person name="Brown S.D."/>
            <person name="Larimer F."/>
            <person name="Keller K.L."/>
            <person name="Rapp-Giles B.J."/>
            <person name="Price M.N."/>
            <person name="Lin M."/>
            <person name="Bruce D.C."/>
            <person name="Detter J.C."/>
            <person name="Tapia R."/>
            <person name="Han C.S."/>
            <person name="Goodwin L.A."/>
            <person name="Cheng J.F."/>
            <person name="Pitluck S."/>
            <person name="Copeland A."/>
            <person name="Lucas S."/>
            <person name="Nolan M."/>
            <person name="Lapidus A.L."/>
            <person name="Palumbo A.V."/>
            <person name="Wall J.D."/>
        </authorList>
    </citation>
    <scope>NUCLEOTIDE SEQUENCE [LARGE SCALE GENOMIC DNA]</scope>
    <source>
        <strain evidence="5">ATCC BAA 1058 / DSM 17464 / G20</strain>
    </source>
</reference>
<dbReference type="STRING" id="207559.Dde_0975"/>
<gene>
    <name evidence="4" type="ordered locus">Dde_0975</name>
</gene>
<feature type="domain" description="Pseudouridine synthase RsuA/RluA-like" evidence="3">
    <location>
        <begin position="93"/>
        <end position="247"/>
    </location>
</feature>
<dbReference type="GO" id="GO:0000455">
    <property type="term" value="P:enzyme-directed rRNA pseudouridine synthesis"/>
    <property type="evidence" value="ECO:0007669"/>
    <property type="project" value="TreeGrafter"/>
</dbReference>
<dbReference type="SUPFAM" id="SSF55120">
    <property type="entry name" value="Pseudouridine synthase"/>
    <property type="match status" value="1"/>
</dbReference>
<evidence type="ECO:0000256" key="2">
    <source>
        <dbReference type="ARBA" id="ARBA00023235"/>
    </source>
</evidence>
<evidence type="ECO:0000256" key="1">
    <source>
        <dbReference type="ARBA" id="ARBA00010876"/>
    </source>
</evidence>
<dbReference type="InterPro" id="IPR036986">
    <property type="entry name" value="S4_RNA-bd_sf"/>
</dbReference>
<dbReference type="Pfam" id="PF00849">
    <property type="entry name" value="PseudoU_synth_2"/>
    <property type="match status" value="1"/>
</dbReference>
<dbReference type="GO" id="GO:0140098">
    <property type="term" value="F:catalytic activity, acting on RNA"/>
    <property type="evidence" value="ECO:0007669"/>
    <property type="project" value="UniProtKB-ARBA"/>
</dbReference>
<evidence type="ECO:0000313" key="4">
    <source>
        <dbReference type="EMBL" id="ABB37776.1"/>
    </source>
</evidence>
<organism evidence="4 5">
    <name type="scientific">Oleidesulfovibrio alaskensis (strain ATCC BAA-1058 / DSM 17464 / G20)</name>
    <name type="common">Desulfovibrio alaskensis</name>
    <dbReference type="NCBI Taxonomy" id="207559"/>
    <lineage>
        <taxon>Bacteria</taxon>
        <taxon>Pseudomonadati</taxon>
        <taxon>Thermodesulfobacteriota</taxon>
        <taxon>Desulfovibrionia</taxon>
        <taxon>Desulfovibrionales</taxon>
        <taxon>Desulfovibrionaceae</taxon>
        <taxon>Oleidesulfovibrio</taxon>
    </lineage>
</organism>
<dbReference type="eggNOG" id="COG0564">
    <property type="taxonomic scope" value="Bacteria"/>
</dbReference>
<dbReference type="GO" id="GO:0003723">
    <property type="term" value="F:RNA binding"/>
    <property type="evidence" value="ECO:0007669"/>
    <property type="project" value="InterPro"/>
</dbReference>
<dbReference type="PANTHER" id="PTHR21600:SF87">
    <property type="entry name" value="RNA PSEUDOURIDYLATE SYNTHASE DOMAIN-CONTAINING PROTEIN 1"/>
    <property type="match status" value="1"/>
</dbReference>
<sequence length="305" mass="33241">MQASDTRHTLTVTAENNGDRLDALLALLFPETGVRARRRLWEHCTITVNGVPRAAGYRTQTGDVIDIVCPCRNKTQHILPAAQAEVLCRTADYAAIFKPEGLHSARIAASPAPSVEDQLDSLFAGETPPVLVNRLDRPTSGMVLAAFGSHAAEAFRKFEQAGQVEKLYLAVVLGHMKAPVACRNELNMQNRQVTTVLPHEAQDPLRHTTVLPLRALPAESMDGQKTTLVLAAIHRGARHQIRAHLAHAGHPIAGDCVYGSNQADGTLYLHHFKIDMPGFSCTCPPRWPLWPQWAAGTACATGRKI</sequence>
<comment type="similarity">
    <text evidence="1">Belongs to the pseudouridine synthase RluA family.</text>
</comment>
<dbReference type="Gene3D" id="3.30.2350.10">
    <property type="entry name" value="Pseudouridine synthase"/>
    <property type="match status" value="1"/>
</dbReference>
<dbReference type="EMBL" id="CP000112">
    <property type="protein sequence ID" value="ABB37776.1"/>
    <property type="molecule type" value="Genomic_DNA"/>
</dbReference>